<evidence type="ECO:0000259" key="8">
    <source>
        <dbReference type="PROSITE" id="PS51459"/>
    </source>
</evidence>
<dbReference type="Gene3D" id="1.10.3290.10">
    <property type="entry name" value="Fido-like domain"/>
    <property type="match status" value="1"/>
</dbReference>
<comment type="catalytic activity">
    <reaction evidence="6">
        <text>L-threonyl-[protein] + ATP = 3-O-(5'-adenylyl)-L-threonyl-[protein] + diphosphate</text>
        <dbReference type="Rhea" id="RHEA:54292"/>
        <dbReference type="Rhea" id="RHEA-COMP:11060"/>
        <dbReference type="Rhea" id="RHEA-COMP:13847"/>
        <dbReference type="ChEBI" id="CHEBI:30013"/>
        <dbReference type="ChEBI" id="CHEBI:30616"/>
        <dbReference type="ChEBI" id="CHEBI:33019"/>
        <dbReference type="ChEBI" id="CHEBI:138113"/>
        <dbReference type="EC" id="2.7.7.108"/>
    </reaction>
</comment>
<evidence type="ECO:0000313" key="9">
    <source>
        <dbReference type="EMBL" id="SDZ48228.1"/>
    </source>
</evidence>
<evidence type="ECO:0000256" key="4">
    <source>
        <dbReference type="ARBA" id="ARBA00022840"/>
    </source>
</evidence>
<reference evidence="9 10" key="1">
    <citation type="submission" date="2016-10" db="EMBL/GenBank/DDBJ databases">
        <authorList>
            <person name="de Groot N.N."/>
        </authorList>
    </citation>
    <scope>NUCLEOTIDE SEQUENCE [LARGE SCALE GENOMIC DNA]</scope>
    <source>
        <strain evidence="9 10">LMG 24775</strain>
    </source>
</reference>
<gene>
    <name evidence="9" type="ORF">SAMN05421547_12777</name>
</gene>
<keyword evidence="1" id="KW-0808">Transferase</keyword>
<dbReference type="InterPro" id="IPR003812">
    <property type="entry name" value="Fido"/>
</dbReference>
<evidence type="ECO:0000256" key="1">
    <source>
        <dbReference type="ARBA" id="ARBA00022679"/>
    </source>
</evidence>
<proteinExistence type="predicted"/>
<dbReference type="EC" id="2.7.7.108" evidence="5"/>
<keyword evidence="3" id="KW-0547">Nucleotide-binding</keyword>
<dbReference type="GO" id="GO:0005524">
    <property type="term" value="F:ATP binding"/>
    <property type="evidence" value="ECO:0007669"/>
    <property type="project" value="UniProtKB-KW"/>
</dbReference>
<dbReference type="GeneID" id="94691561"/>
<dbReference type="EMBL" id="FNPE01000027">
    <property type="protein sequence ID" value="SDZ48228.1"/>
    <property type="molecule type" value="Genomic_DNA"/>
</dbReference>
<evidence type="ECO:0000313" key="10">
    <source>
        <dbReference type="Proteomes" id="UP000183417"/>
    </source>
</evidence>
<accession>A0A1H3TEC4</accession>
<dbReference type="GO" id="GO:0051302">
    <property type="term" value="P:regulation of cell division"/>
    <property type="evidence" value="ECO:0007669"/>
    <property type="project" value="TreeGrafter"/>
</dbReference>
<protein>
    <recommendedName>
        <fullName evidence="5">protein adenylyltransferase</fullName>
        <ecNumber evidence="5">2.7.7.108</ecNumber>
    </recommendedName>
</protein>
<evidence type="ECO:0000256" key="3">
    <source>
        <dbReference type="ARBA" id="ARBA00022741"/>
    </source>
</evidence>
<dbReference type="AlphaFoldDB" id="A0A1H3TEC4"/>
<dbReference type="GO" id="GO:0070733">
    <property type="term" value="F:AMPylase activity"/>
    <property type="evidence" value="ECO:0007669"/>
    <property type="project" value="UniProtKB-EC"/>
</dbReference>
<dbReference type="InterPro" id="IPR036597">
    <property type="entry name" value="Fido-like_dom_sf"/>
</dbReference>
<dbReference type="RefSeq" id="WP_046241030.1">
    <property type="nucleotide sequence ID" value="NZ_CP141274.1"/>
</dbReference>
<keyword evidence="2" id="KW-0548">Nucleotidyltransferase</keyword>
<evidence type="ECO:0000256" key="7">
    <source>
        <dbReference type="ARBA" id="ARBA00048696"/>
    </source>
</evidence>
<comment type="catalytic activity">
    <reaction evidence="7">
        <text>L-tyrosyl-[protein] + ATP = O-(5'-adenylyl)-L-tyrosyl-[protein] + diphosphate</text>
        <dbReference type="Rhea" id="RHEA:54288"/>
        <dbReference type="Rhea" id="RHEA-COMP:10136"/>
        <dbReference type="Rhea" id="RHEA-COMP:13846"/>
        <dbReference type="ChEBI" id="CHEBI:30616"/>
        <dbReference type="ChEBI" id="CHEBI:33019"/>
        <dbReference type="ChEBI" id="CHEBI:46858"/>
        <dbReference type="ChEBI" id="CHEBI:83624"/>
        <dbReference type="EC" id="2.7.7.108"/>
    </reaction>
</comment>
<dbReference type="Pfam" id="PF02661">
    <property type="entry name" value="Fic"/>
    <property type="match status" value="1"/>
</dbReference>
<sequence length="248" mass="27640">MFDPFGDFESAGYLRNIEGLKDAREVKIQEHLFFEANLEEALAFLASIRGRIGYRDFLRVHAILFSDFYPWAGQDRRALGVGRLVGRGAGLQFEVSELCQRAVEWGLDMGNDAGTLRDKPGAVMGAFAWGHPFLDGNGRSMLLIHAELCHRAGFAIDWLASSKEAYLKALTQEIQNPQGRHLDAYLRPLITSANTQTTLLDHLRALPGLKGPGDDVHRPDMNVAYRADDQEAAQSYLEMKRARGEHAA</sequence>
<dbReference type="PROSITE" id="PS51459">
    <property type="entry name" value="FIDO"/>
    <property type="match status" value="1"/>
</dbReference>
<dbReference type="SUPFAM" id="SSF140931">
    <property type="entry name" value="Fic-like"/>
    <property type="match status" value="1"/>
</dbReference>
<feature type="domain" description="Fido" evidence="8">
    <location>
        <begin position="52"/>
        <end position="188"/>
    </location>
</feature>
<dbReference type="Proteomes" id="UP000183417">
    <property type="component" value="Unassembled WGS sequence"/>
</dbReference>
<evidence type="ECO:0000256" key="5">
    <source>
        <dbReference type="ARBA" id="ARBA00034531"/>
    </source>
</evidence>
<organism evidence="9 10">
    <name type="scientific">Delftia lacustris</name>
    <dbReference type="NCBI Taxonomy" id="558537"/>
    <lineage>
        <taxon>Bacteria</taxon>
        <taxon>Pseudomonadati</taxon>
        <taxon>Pseudomonadota</taxon>
        <taxon>Betaproteobacteria</taxon>
        <taxon>Burkholderiales</taxon>
        <taxon>Comamonadaceae</taxon>
        <taxon>Delftia</taxon>
    </lineage>
</organism>
<dbReference type="PANTHER" id="PTHR39560">
    <property type="entry name" value="PROTEIN ADENYLYLTRANSFERASE FIC-RELATED"/>
    <property type="match status" value="1"/>
</dbReference>
<name>A0A1H3TEC4_9BURK</name>
<dbReference type="PANTHER" id="PTHR39560:SF1">
    <property type="entry name" value="PROTEIN ADENYLYLTRANSFERASE FIC-RELATED"/>
    <property type="match status" value="1"/>
</dbReference>
<evidence type="ECO:0000256" key="2">
    <source>
        <dbReference type="ARBA" id="ARBA00022695"/>
    </source>
</evidence>
<keyword evidence="4" id="KW-0067">ATP-binding</keyword>
<evidence type="ECO:0000256" key="6">
    <source>
        <dbReference type="ARBA" id="ARBA00047939"/>
    </source>
</evidence>